<feature type="region of interest" description="Disordered" evidence="1">
    <location>
        <begin position="17"/>
        <end position="120"/>
    </location>
</feature>
<dbReference type="EMBL" id="JAPNKE010000002">
    <property type="protein sequence ID" value="MCY1013102.1"/>
    <property type="molecule type" value="Genomic_DNA"/>
</dbReference>
<comment type="caution">
    <text evidence="2">The sequence shown here is derived from an EMBL/GenBank/DDBJ whole genome shotgun (WGS) entry which is preliminary data.</text>
</comment>
<sequence length="250" mass="25221">MRTAILTLPVLSTILACGPGAPGDTDTDPTTAGTSGETGPGTSSDASTTAEPATTDALPTTATTVASETSPTTPTSATTDALPTTGVETTGGETTDATTGPVETATADPSTTTTTGETDGAPDVAFAAQFWAGGLDHINVRMAALKDDFCVEIHFARPGGSPVPQLMLPTDWWYQGATVSQGAADCLDFMVPISQAIGASSVAGVVTWDTEPFCPTTIDSIDLVLDFPPDQPWVPAQVPVATEALAVSGC</sequence>
<evidence type="ECO:0000313" key="2">
    <source>
        <dbReference type="EMBL" id="MCY1013102.1"/>
    </source>
</evidence>
<dbReference type="Proteomes" id="UP001150924">
    <property type="component" value="Unassembled WGS sequence"/>
</dbReference>
<reference evidence="2" key="1">
    <citation type="submission" date="2022-11" db="EMBL/GenBank/DDBJ databases">
        <title>Minimal conservation of predation-associated metabolite biosynthetic gene clusters underscores biosynthetic potential of Myxococcota including descriptions for ten novel species: Archangium lansinium sp. nov., Myxococcus landrumus sp. nov., Nannocystis bai.</title>
        <authorList>
            <person name="Ahearne A."/>
            <person name="Stevens C."/>
            <person name="Phillips K."/>
        </authorList>
    </citation>
    <scope>NUCLEOTIDE SEQUENCE</scope>
    <source>
        <strain evidence="2">Na p29</strain>
    </source>
</reference>
<keyword evidence="3" id="KW-1185">Reference proteome</keyword>
<name>A0A9X3EZE0_9BACT</name>
<accession>A0A9X3EZE0</accession>
<organism evidence="2 3">
    <name type="scientific">Nannocystis pusilla</name>
    <dbReference type="NCBI Taxonomy" id="889268"/>
    <lineage>
        <taxon>Bacteria</taxon>
        <taxon>Pseudomonadati</taxon>
        <taxon>Myxococcota</taxon>
        <taxon>Polyangia</taxon>
        <taxon>Nannocystales</taxon>
        <taxon>Nannocystaceae</taxon>
        <taxon>Nannocystis</taxon>
    </lineage>
</organism>
<dbReference type="AlphaFoldDB" id="A0A9X3EZE0"/>
<feature type="compositionally biased region" description="Low complexity" evidence="1">
    <location>
        <begin position="18"/>
        <end position="120"/>
    </location>
</feature>
<gene>
    <name evidence="2" type="ORF">OV079_47745</name>
</gene>
<proteinExistence type="predicted"/>
<evidence type="ECO:0000313" key="3">
    <source>
        <dbReference type="Proteomes" id="UP001150924"/>
    </source>
</evidence>
<evidence type="ECO:0000256" key="1">
    <source>
        <dbReference type="SAM" id="MobiDB-lite"/>
    </source>
</evidence>
<dbReference type="RefSeq" id="WP_267776793.1">
    <property type="nucleotide sequence ID" value="NZ_JAPNKE010000002.1"/>
</dbReference>
<dbReference type="PROSITE" id="PS51257">
    <property type="entry name" value="PROKAR_LIPOPROTEIN"/>
    <property type="match status" value="1"/>
</dbReference>
<protein>
    <submittedName>
        <fullName evidence="2">Uncharacterized protein</fullName>
    </submittedName>
</protein>